<keyword evidence="4" id="KW-0479">Metal-binding</keyword>
<comment type="caution">
    <text evidence="10">The sequence shown here is derived from an EMBL/GenBank/DDBJ whole genome shotgun (WGS) entry which is preliminary data.</text>
</comment>
<evidence type="ECO:0000256" key="4">
    <source>
        <dbReference type="ARBA" id="ARBA00022723"/>
    </source>
</evidence>
<feature type="compositionally biased region" description="Basic and acidic residues" evidence="7">
    <location>
        <begin position="1"/>
        <end position="11"/>
    </location>
</feature>
<sequence length="243" mass="26382">MNEETKVKATEEAAAGADAKAAGAAPKRKGKRWPVVVGVVAVILVAAGSGFWVWHEQPSFCNAICHTSMDPYNETYDQADGVTGVDKWGNEVSNTHAMLAVSHKTAVADGGADATCMSCHVPQLSEQVSEGIAWLTGDYYAELDERSLDDLTEARAIPNDEFCMNEACHVNEDGTVMTRDDLIALTADYERNPHVAEHQEYDCGTCHKAHRASVVECSRCHTDTEIPEGWLSVDQAKKLDMPA</sequence>
<evidence type="ECO:0000256" key="7">
    <source>
        <dbReference type="SAM" id="MobiDB-lite"/>
    </source>
</evidence>
<feature type="transmembrane region" description="Helical" evidence="8">
    <location>
        <begin position="35"/>
        <end position="54"/>
    </location>
</feature>
<evidence type="ECO:0000259" key="9">
    <source>
        <dbReference type="Pfam" id="PF14537"/>
    </source>
</evidence>
<keyword evidence="6" id="KW-0408">Iron</keyword>
<evidence type="ECO:0000256" key="6">
    <source>
        <dbReference type="ARBA" id="ARBA00023004"/>
    </source>
</evidence>
<dbReference type="SUPFAM" id="SSF48695">
    <property type="entry name" value="Multiheme cytochromes"/>
    <property type="match status" value="1"/>
</dbReference>
<evidence type="ECO:0000313" key="11">
    <source>
        <dbReference type="Proteomes" id="UP001430755"/>
    </source>
</evidence>
<evidence type="ECO:0000256" key="8">
    <source>
        <dbReference type="SAM" id="Phobius"/>
    </source>
</evidence>
<keyword evidence="8" id="KW-1133">Transmembrane helix</keyword>
<reference evidence="10" key="1">
    <citation type="submission" date="2021-11" db="EMBL/GenBank/DDBJ databases">
        <title>A Novel Adlercreutzia Species, isolated from a Allomyrina dichotoma larva feces.</title>
        <authorList>
            <person name="Suh M.K."/>
        </authorList>
    </citation>
    <scope>NUCLEOTIDE SEQUENCE</scope>
    <source>
        <strain evidence="10">JBNU-10</strain>
    </source>
</reference>
<keyword evidence="8" id="KW-0472">Membrane</keyword>
<evidence type="ECO:0000313" key="10">
    <source>
        <dbReference type="EMBL" id="MCI2242124.1"/>
    </source>
</evidence>
<dbReference type="Proteomes" id="UP001430755">
    <property type="component" value="Unassembled WGS sequence"/>
</dbReference>
<feature type="compositionally biased region" description="Low complexity" evidence="7">
    <location>
        <begin position="12"/>
        <end position="24"/>
    </location>
</feature>
<name>A0ABS9WH55_9ACTN</name>
<keyword evidence="11" id="KW-1185">Reference proteome</keyword>
<dbReference type="InterPro" id="IPR012286">
    <property type="entry name" value="Tetrahaem_cytochrome"/>
</dbReference>
<evidence type="ECO:0000256" key="5">
    <source>
        <dbReference type="ARBA" id="ARBA00022982"/>
    </source>
</evidence>
<dbReference type="Gene3D" id="1.10.1130.10">
    <property type="entry name" value="Flavocytochrome C3, Chain A"/>
    <property type="match status" value="1"/>
</dbReference>
<proteinExistence type="predicted"/>
<evidence type="ECO:0000256" key="2">
    <source>
        <dbReference type="ARBA" id="ARBA00022448"/>
    </source>
</evidence>
<accession>A0ABS9WH55</accession>
<protein>
    <submittedName>
        <fullName evidence="10">Cytochrome c3 family protein</fullName>
    </submittedName>
</protein>
<feature type="region of interest" description="Disordered" evidence="7">
    <location>
        <begin position="1"/>
        <end position="24"/>
    </location>
</feature>
<feature type="domain" description="Tetrahaem cytochrome" evidence="9">
    <location>
        <begin position="167"/>
        <end position="222"/>
    </location>
</feature>
<evidence type="ECO:0000256" key="3">
    <source>
        <dbReference type="ARBA" id="ARBA00022617"/>
    </source>
</evidence>
<evidence type="ECO:0000256" key="1">
    <source>
        <dbReference type="ARBA" id="ARBA00004196"/>
    </source>
</evidence>
<organism evidence="10 11">
    <name type="scientific">Adlercreutzia faecimuris</name>
    <dbReference type="NCBI Taxonomy" id="2897341"/>
    <lineage>
        <taxon>Bacteria</taxon>
        <taxon>Bacillati</taxon>
        <taxon>Actinomycetota</taxon>
        <taxon>Coriobacteriia</taxon>
        <taxon>Eggerthellales</taxon>
        <taxon>Eggerthellaceae</taxon>
        <taxon>Adlercreutzia</taxon>
    </lineage>
</organism>
<comment type="subcellular location">
    <subcellularLocation>
        <location evidence="1">Cell envelope</location>
    </subcellularLocation>
</comment>
<gene>
    <name evidence="10" type="ORF">LPT13_07145</name>
</gene>
<keyword evidence="3" id="KW-0349">Heme</keyword>
<dbReference type="Pfam" id="PF14537">
    <property type="entry name" value="Cytochrom_c3_2"/>
    <property type="match status" value="1"/>
</dbReference>
<keyword evidence="8" id="KW-0812">Transmembrane</keyword>
<keyword evidence="5" id="KW-0249">Electron transport</keyword>
<dbReference type="RefSeq" id="WP_242165033.1">
    <property type="nucleotide sequence ID" value="NZ_JAJMLW010000002.1"/>
</dbReference>
<keyword evidence="2" id="KW-0813">Transport</keyword>
<dbReference type="InterPro" id="IPR036280">
    <property type="entry name" value="Multihaem_cyt_sf"/>
</dbReference>
<dbReference type="EMBL" id="JAJMLW010000002">
    <property type="protein sequence ID" value="MCI2242124.1"/>
    <property type="molecule type" value="Genomic_DNA"/>
</dbReference>